<gene>
    <name evidence="14" type="ORF">AS180_14190</name>
</gene>
<dbReference type="AlphaFoldDB" id="A0A0V8JKQ1"/>
<feature type="transmembrane region" description="Helical" evidence="12">
    <location>
        <begin position="213"/>
        <end position="231"/>
    </location>
</feature>
<dbReference type="Proteomes" id="UP000053681">
    <property type="component" value="Unassembled WGS sequence"/>
</dbReference>
<keyword evidence="3 12" id="KW-0813">Transport</keyword>
<dbReference type="PANTHER" id="PTHR30177">
    <property type="entry name" value="GLYCINE BETAINE/L-PROLINE TRANSPORT SYSTEM PERMEASE PROTEIN PROW"/>
    <property type="match status" value="1"/>
</dbReference>
<keyword evidence="6 12" id="KW-1133">Transmembrane helix</keyword>
<dbReference type="InterPro" id="IPR058089">
    <property type="entry name" value="EgtUBC_SBD"/>
</dbReference>
<accession>A0A0V8JKQ1</accession>
<evidence type="ECO:0000256" key="8">
    <source>
        <dbReference type="ARBA" id="ARBA00035642"/>
    </source>
</evidence>
<comment type="similarity">
    <text evidence="9">In the N-terminal section; belongs to the binding-protein-dependent transport system permease family.</text>
</comment>
<dbReference type="GO" id="GO:0022857">
    <property type="term" value="F:transmembrane transporter activity"/>
    <property type="evidence" value="ECO:0007669"/>
    <property type="project" value="InterPro"/>
</dbReference>
<feature type="transmembrane region" description="Helical" evidence="12">
    <location>
        <begin position="23"/>
        <end position="42"/>
    </location>
</feature>
<dbReference type="InterPro" id="IPR007210">
    <property type="entry name" value="ABC_Gly_betaine_transp_sub-bd"/>
</dbReference>
<dbReference type="Gene3D" id="1.10.3720.10">
    <property type="entry name" value="MetI-like"/>
    <property type="match status" value="1"/>
</dbReference>
<dbReference type="EMBL" id="LNQP01000049">
    <property type="protein sequence ID" value="KSU87248.1"/>
    <property type="molecule type" value="Genomic_DNA"/>
</dbReference>
<dbReference type="InterPro" id="IPR000515">
    <property type="entry name" value="MetI-like"/>
</dbReference>
<evidence type="ECO:0000256" key="5">
    <source>
        <dbReference type="ARBA" id="ARBA00022970"/>
    </source>
</evidence>
<dbReference type="GO" id="GO:0006865">
    <property type="term" value="P:amino acid transport"/>
    <property type="evidence" value="ECO:0007669"/>
    <property type="project" value="UniProtKB-KW"/>
</dbReference>
<evidence type="ECO:0000256" key="1">
    <source>
        <dbReference type="ARBA" id="ARBA00004651"/>
    </source>
</evidence>
<evidence type="ECO:0000256" key="7">
    <source>
        <dbReference type="ARBA" id="ARBA00023136"/>
    </source>
</evidence>
<dbReference type="GO" id="GO:0043190">
    <property type="term" value="C:ATP-binding cassette (ABC) transporter complex"/>
    <property type="evidence" value="ECO:0007669"/>
    <property type="project" value="InterPro"/>
</dbReference>
<evidence type="ECO:0000256" key="9">
    <source>
        <dbReference type="ARBA" id="ARBA00035652"/>
    </source>
</evidence>
<comment type="similarity">
    <text evidence="2">Belongs to the binding-protein-dependent transport system permease family. CysTW subfamily.</text>
</comment>
<dbReference type="Pfam" id="PF00528">
    <property type="entry name" value="BPD_transp_1"/>
    <property type="match status" value="1"/>
</dbReference>
<evidence type="ECO:0000256" key="2">
    <source>
        <dbReference type="ARBA" id="ARBA00007069"/>
    </source>
</evidence>
<proteinExistence type="inferred from homology"/>
<protein>
    <recommendedName>
        <fullName evidence="11">Probable ergothioneine transporter EgtUBC</fullName>
    </recommendedName>
</protein>
<dbReference type="CDD" id="cd13610">
    <property type="entry name" value="PBP2_ChoS"/>
    <property type="match status" value="1"/>
</dbReference>
<dbReference type="FunFam" id="1.10.3720.10:FF:000001">
    <property type="entry name" value="Glycine betaine ABC transporter, permease"/>
    <property type="match status" value="1"/>
</dbReference>
<evidence type="ECO:0000256" key="10">
    <source>
        <dbReference type="ARBA" id="ARBA00066154"/>
    </source>
</evidence>
<feature type="domain" description="ABC transmembrane type-1" evidence="13">
    <location>
        <begin position="19"/>
        <end position="198"/>
    </location>
</feature>
<keyword evidence="7 12" id="KW-0472">Membrane</keyword>
<evidence type="ECO:0000256" key="11">
    <source>
        <dbReference type="ARBA" id="ARBA00067268"/>
    </source>
</evidence>
<evidence type="ECO:0000256" key="3">
    <source>
        <dbReference type="ARBA" id="ARBA00022448"/>
    </source>
</evidence>
<dbReference type="InterPro" id="IPR035906">
    <property type="entry name" value="MetI-like_sf"/>
</dbReference>
<evidence type="ECO:0000256" key="12">
    <source>
        <dbReference type="RuleBase" id="RU363032"/>
    </source>
</evidence>
<comment type="caution">
    <text evidence="14">The sequence shown here is derived from an EMBL/GenBank/DDBJ whole genome shotgun (WGS) entry which is preliminary data.</text>
</comment>
<dbReference type="Gene3D" id="3.40.190.10">
    <property type="entry name" value="Periplasmic binding protein-like II"/>
    <property type="match status" value="1"/>
</dbReference>
<reference evidence="14 15" key="1">
    <citation type="submission" date="2015-11" db="EMBL/GenBank/DDBJ databases">
        <title>Bacillus caseinolyticus sp nov.</title>
        <authorList>
            <person name="Dastager S.G."/>
            <person name="Mawlankar R."/>
        </authorList>
    </citation>
    <scope>NUCLEOTIDE SEQUENCE [LARGE SCALE GENOMIC DNA]</scope>
    <source>
        <strain evidence="14 15">SGD-V-76</strain>
    </source>
</reference>
<dbReference type="GO" id="GO:0031460">
    <property type="term" value="P:glycine betaine transport"/>
    <property type="evidence" value="ECO:0007669"/>
    <property type="project" value="TreeGrafter"/>
</dbReference>
<feature type="transmembrane region" description="Helical" evidence="12">
    <location>
        <begin position="178"/>
        <end position="201"/>
    </location>
</feature>
<feature type="transmembrane region" description="Helical" evidence="12">
    <location>
        <begin position="54"/>
        <end position="74"/>
    </location>
</feature>
<comment type="subunit">
    <text evidence="10">The complex is probably composed of at least an ATP-binding protein (EgtUA) and a transmembrane protein (EgtUBC).</text>
</comment>
<evidence type="ECO:0000256" key="6">
    <source>
        <dbReference type="ARBA" id="ARBA00022989"/>
    </source>
</evidence>
<keyword evidence="5" id="KW-0029">Amino-acid transport</keyword>
<sequence>MNGLTTLLEQRGDALVQALLEHVQISVLALLIAVLISVPLGLYLTRHERIAEPIIGVTAVLQTIPSLALLGLLIPVVGIGTVPAVIALFLYALLPIVRNTYTGIKEVDPSLIEAARAMGMNSFRRLIKVELPLALPVIMAGIRTAMVLIIGTATIVALIGAGGLGSLILLGIDRSDNALILLGAIPAALLAIVFDVVLRTIENSSKKGSKKRPIIMIAILVLILASPFIAMKATEPDLVIGGKLGAEPDVLINMYKQLIEDETNMKVDLRSSLGKTVFVFEALRNKEIDIYPEYTGTALVTHLKEQPNSKDASEVYEQAKVGLKEEFDLVYLQPMAFNNTYTLTVTKEFAEQNNVKTISDLTNVADQVKAGFTLEFKDREDGYAGLQKEYGLALNNVKTMEPKLRYNAVQTGDINLLDAYATDPEIEQYDLAVLEDDEKFFPPYQGAPVLRAETLKEHPELKEILNKLAGKINDEEMRKMNYEVNAEGKTAEEVARKFLVKKGLVSD</sequence>
<organism evidence="14 15">
    <name type="scientific">Priestia veravalensis</name>
    <dbReference type="NCBI Taxonomy" id="1414648"/>
    <lineage>
        <taxon>Bacteria</taxon>
        <taxon>Bacillati</taxon>
        <taxon>Bacillota</taxon>
        <taxon>Bacilli</taxon>
        <taxon>Bacillales</taxon>
        <taxon>Bacillaceae</taxon>
        <taxon>Priestia</taxon>
    </lineage>
</organism>
<keyword evidence="4 12" id="KW-0812">Transmembrane</keyword>
<dbReference type="SUPFAM" id="SSF161098">
    <property type="entry name" value="MetI-like"/>
    <property type="match status" value="1"/>
</dbReference>
<evidence type="ECO:0000259" key="13">
    <source>
        <dbReference type="PROSITE" id="PS50928"/>
    </source>
</evidence>
<feature type="transmembrane region" description="Helical" evidence="12">
    <location>
        <begin position="145"/>
        <end position="172"/>
    </location>
</feature>
<evidence type="ECO:0000313" key="15">
    <source>
        <dbReference type="Proteomes" id="UP000053681"/>
    </source>
</evidence>
<dbReference type="RefSeq" id="WP_025910793.1">
    <property type="nucleotide sequence ID" value="NZ_KQ758664.1"/>
</dbReference>
<name>A0A0V8JKQ1_9BACI</name>
<dbReference type="PROSITE" id="PS50928">
    <property type="entry name" value="ABC_TM1"/>
    <property type="match status" value="1"/>
</dbReference>
<dbReference type="Pfam" id="PF04069">
    <property type="entry name" value="OpuAC"/>
    <property type="match status" value="1"/>
</dbReference>
<dbReference type="SUPFAM" id="SSF53850">
    <property type="entry name" value="Periplasmic binding protein-like II"/>
    <property type="match status" value="1"/>
</dbReference>
<dbReference type="FunFam" id="3.40.190.120:FF:000002">
    <property type="entry name" value="Osmoprotectant ABC transporter, permease protein"/>
    <property type="match status" value="1"/>
</dbReference>
<feature type="transmembrane region" description="Helical" evidence="12">
    <location>
        <begin position="80"/>
        <end position="97"/>
    </location>
</feature>
<keyword evidence="15" id="KW-1185">Reference proteome</keyword>
<dbReference type="Gene3D" id="3.40.190.120">
    <property type="entry name" value="Osmoprotection protein (prox), domain 2"/>
    <property type="match status" value="1"/>
</dbReference>
<dbReference type="CDD" id="cd06261">
    <property type="entry name" value="TM_PBP2"/>
    <property type="match status" value="1"/>
</dbReference>
<comment type="subcellular location">
    <subcellularLocation>
        <location evidence="1 12">Cell membrane</location>
        <topology evidence="1 12">Multi-pass membrane protein</topology>
    </subcellularLocation>
</comment>
<comment type="similarity">
    <text evidence="8">In the C-terminal section; belongs to the OsmX family.</text>
</comment>
<evidence type="ECO:0000313" key="14">
    <source>
        <dbReference type="EMBL" id="KSU87248.1"/>
    </source>
</evidence>
<dbReference type="InterPro" id="IPR051204">
    <property type="entry name" value="ABC_transp_perm/SBD"/>
</dbReference>
<evidence type="ECO:0000256" key="4">
    <source>
        <dbReference type="ARBA" id="ARBA00022692"/>
    </source>
</evidence>
<dbReference type="PANTHER" id="PTHR30177:SF4">
    <property type="entry name" value="OSMOPROTECTANT IMPORT PERMEASE PROTEIN OSMW"/>
    <property type="match status" value="1"/>
</dbReference>
<dbReference type="GO" id="GO:0016597">
    <property type="term" value="F:amino acid binding"/>
    <property type="evidence" value="ECO:0007669"/>
    <property type="project" value="UniProtKB-ARBA"/>
</dbReference>